<dbReference type="EMBL" id="JAOTLW010000025">
    <property type="protein sequence ID" value="MDI5833658.1"/>
    <property type="molecule type" value="Genomic_DNA"/>
</dbReference>
<dbReference type="InterPro" id="IPR021364">
    <property type="entry name" value="DUF2857"/>
</dbReference>
<protein>
    <submittedName>
        <fullName evidence="1">DUF2857 domain-containing protein</fullName>
    </submittedName>
</protein>
<accession>A0ABT6UHZ5</accession>
<evidence type="ECO:0000313" key="2">
    <source>
        <dbReference type="Proteomes" id="UP001159075"/>
    </source>
</evidence>
<name>A0ABT6UHZ5_9GAMM</name>
<sequence>MMNSAFSINFILLNQICIYAQRGEFNELQKYGLPHSQVEQLTSMTVAQLESFSKELGHQFLEINSEYFARCLAQIKMNIPPLCVDYIKYGASNAVMRELLNVSFKSCTSWRRFVHTHPDYRQRSIPADCYLAIWSEIEKLPNPLYPTAEELLVLAKQHAVSIGAIWSDIKKGNDDEKK</sequence>
<keyword evidence="2" id="KW-1185">Reference proteome</keyword>
<evidence type="ECO:0000313" key="1">
    <source>
        <dbReference type="EMBL" id="MDI5833658.1"/>
    </source>
</evidence>
<dbReference type="Pfam" id="PF11198">
    <property type="entry name" value="DUF2857"/>
    <property type="match status" value="1"/>
</dbReference>
<reference evidence="1 2" key="1">
    <citation type="submission" date="2022-09" db="EMBL/GenBank/DDBJ databases">
        <title>The outer-membrane cytochrome OmcA is essential for infection of Shewanella oneidensis by a zebrafish-associated bacteriophage.</title>
        <authorList>
            <person name="Grenfell A.W."/>
            <person name="Intile P."/>
            <person name="Mcfarlane J."/>
            <person name="Leung D."/>
            <person name="Abdalla K."/>
            <person name="Wold M."/>
            <person name="Kees E."/>
            <person name="Gralnick J."/>
        </authorList>
    </citation>
    <scope>NUCLEOTIDE SEQUENCE [LARGE SCALE GENOMIC DNA]</scope>
    <source>
        <strain evidence="1 2">NF-5</strain>
    </source>
</reference>
<proteinExistence type="predicted"/>
<gene>
    <name evidence="1" type="ORF">ODY93_18915</name>
</gene>
<organism evidence="1 2">
    <name type="scientific">Shewanella xiamenensis</name>
    <dbReference type="NCBI Taxonomy" id="332186"/>
    <lineage>
        <taxon>Bacteria</taxon>
        <taxon>Pseudomonadati</taxon>
        <taxon>Pseudomonadota</taxon>
        <taxon>Gammaproteobacteria</taxon>
        <taxon>Alteromonadales</taxon>
        <taxon>Shewanellaceae</taxon>
        <taxon>Shewanella</taxon>
    </lineage>
</organism>
<dbReference type="Proteomes" id="UP001159075">
    <property type="component" value="Unassembled WGS sequence"/>
</dbReference>
<comment type="caution">
    <text evidence="1">The sequence shown here is derived from an EMBL/GenBank/DDBJ whole genome shotgun (WGS) entry which is preliminary data.</text>
</comment>